<accession>A0ABY7BRC6</accession>
<organism evidence="1 2">
    <name type="scientific">Caldicellulosiruptor morganii</name>
    <dbReference type="NCBI Taxonomy" id="1387555"/>
    <lineage>
        <taxon>Bacteria</taxon>
        <taxon>Bacillati</taxon>
        <taxon>Bacillota</taxon>
        <taxon>Bacillota incertae sedis</taxon>
        <taxon>Caldicellulosiruptorales</taxon>
        <taxon>Caldicellulosiruptoraceae</taxon>
        <taxon>Caldicellulosiruptor</taxon>
    </lineage>
</organism>
<keyword evidence="2" id="KW-1185">Reference proteome</keyword>
<sequence length="39" mass="4347">MKGKAHSEELKQQILEEVEETGNMSLVARNHGIAPTTIR</sequence>
<evidence type="ECO:0000313" key="1">
    <source>
        <dbReference type="EMBL" id="WAM33631.1"/>
    </source>
</evidence>
<gene>
    <name evidence="1" type="ORF">OTK00_002151</name>
</gene>
<protein>
    <submittedName>
        <fullName evidence="1">Transposase family protein</fullName>
    </submittedName>
</protein>
<evidence type="ECO:0000313" key="2">
    <source>
        <dbReference type="Proteomes" id="UP001164909"/>
    </source>
</evidence>
<dbReference type="Proteomes" id="UP001164909">
    <property type="component" value="Chromosome"/>
</dbReference>
<proteinExistence type="predicted"/>
<dbReference type="EMBL" id="CP113865">
    <property type="protein sequence ID" value="WAM33631.1"/>
    <property type="molecule type" value="Genomic_DNA"/>
</dbReference>
<reference evidence="1" key="1">
    <citation type="submission" date="2022-12" db="EMBL/GenBank/DDBJ databases">
        <authorList>
            <person name="Bing R.G."/>
            <person name="Willard D.J."/>
            <person name="Manesh M.J.H."/>
            <person name="Laemthong T."/>
            <person name="Crosby J.R."/>
            <person name="Kelly R.M."/>
        </authorList>
    </citation>
    <scope>NUCLEOTIDE SEQUENCE</scope>
    <source>
        <strain evidence="1">DSM 8990</strain>
    </source>
</reference>
<dbReference type="RefSeq" id="WP_157841005.1">
    <property type="nucleotide sequence ID" value="NZ_CP113865.1"/>
</dbReference>
<name>A0ABY7BRC6_9FIRM</name>